<sequence length="88" mass="10400">MLLLHTVSPYEFYGRPLKIIRKLPDRYVRSGVSSDAAEELVDEEFQAMLSALKEFSDFADELNLFYGLRENRKKIDFSRVFVDFFIVR</sequence>
<accession>A0A183D8F7</accession>
<evidence type="ECO:0000313" key="2">
    <source>
        <dbReference type="Proteomes" id="UP000271098"/>
    </source>
</evidence>
<dbReference type="Proteomes" id="UP000271098">
    <property type="component" value="Unassembled WGS sequence"/>
</dbReference>
<evidence type="ECO:0000313" key="1">
    <source>
        <dbReference type="EMBL" id="VDK48535.1"/>
    </source>
</evidence>
<dbReference type="WBParaSite" id="GPUH_0000500501-mRNA-1">
    <property type="protein sequence ID" value="GPUH_0000500501-mRNA-1"/>
    <property type="gene ID" value="GPUH_0000500501"/>
</dbReference>
<proteinExistence type="predicted"/>
<dbReference type="OrthoDB" id="5832178at2759"/>
<evidence type="ECO:0000313" key="3">
    <source>
        <dbReference type="WBParaSite" id="GPUH_0000500501-mRNA-1"/>
    </source>
</evidence>
<keyword evidence="2" id="KW-1185">Reference proteome</keyword>
<gene>
    <name evidence="1" type="ORF">GPUH_LOCUS4997</name>
</gene>
<protein>
    <submittedName>
        <fullName evidence="3">DH domain-containing protein</fullName>
    </submittedName>
</protein>
<organism evidence="3">
    <name type="scientific">Gongylonema pulchrum</name>
    <dbReference type="NCBI Taxonomy" id="637853"/>
    <lineage>
        <taxon>Eukaryota</taxon>
        <taxon>Metazoa</taxon>
        <taxon>Ecdysozoa</taxon>
        <taxon>Nematoda</taxon>
        <taxon>Chromadorea</taxon>
        <taxon>Rhabditida</taxon>
        <taxon>Spirurina</taxon>
        <taxon>Spiruromorpha</taxon>
        <taxon>Spiruroidea</taxon>
        <taxon>Gongylonematidae</taxon>
        <taxon>Gongylonema</taxon>
    </lineage>
</organism>
<dbReference type="AlphaFoldDB" id="A0A183D8F7"/>
<dbReference type="EMBL" id="UYRT01010067">
    <property type="protein sequence ID" value="VDK48535.1"/>
    <property type="molecule type" value="Genomic_DNA"/>
</dbReference>
<reference evidence="3" key="1">
    <citation type="submission" date="2016-06" db="UniProtKB">
        <authorList>
            <consortium name="WormBaseParasite"/>
        </authorList>
    </citation>
    <scope>IDENTIFICATION</scope>
</reference>
<reference evidence="1 2" key="2">
    <citation type="submission" date="2018-11" db="EMBL/GenBank/DDBJ databases">
        <authorList>
            <consortium name="Pathogen Informatics"/>
        </authorList>
    </citation>
    <scope>NUCLEOTIDE SEQUENCE [LARGE SCALE GENOMIC DNA]</scope>
</reference>
<name>A0A183D8F7_9BILA</name>